<feature type="domain" description="Pep3/Vps18 RING C-terminal" evidence="5">
    <location>
        <begin position="74"/>
        <end position="129"/>
    </location>
</feature>
<dbReference type="GO" id="GO:0008270">
    <property type="term" value="F:zinc ion binding"/>
    <property type="evidence" value="ECO:0007669"/>
    <property type="project" value="UniProtKB-KW"/>
</dbReference>
<dbReference type="Proteomes" id="UP001152795">
    <property type="component" value="Unassembled WGS sequence"/>
</dbReference>
<dbReference type="OrthoDB" id="1845386at2759"/>
<dbReference type="GO" id="GO:0031902">
    <property type="term" value="C:late endosome membrane"/>
    <property type="evidence" value="ECO:0007669"/>
    <property type="project" value="UniProtKB-SubCell"/>
</dbReference>
<evidence type="ECO:0000256" key="2">
    <source>
        <dbReference type="ARBA" id="ARBA00022723"/>
    </source>
</evidence>
<gene>
    <name evidence="6" type="ORF">PACLA_8A016496</name>
</gene>
<dbReference type="GO" id="GO:0030674">
    <property type="term" value="F:protein-macromolecule adaptor activity"/>
    <property type="evidence" value="ECO:0007669"/>
    <property type="project" value="TreeGrafter"/>
</dbReference>
<organism evidence="6 7">
    <name type="scientific">Paramuricea clavata</name>
    <name type="common">Red gorgonian</name>
    <name type="synonym">Violescent sea-whip</name>
    <dbReference type="NCBI Taxonomy" id="317549"/>
    <lineage>
        <taxon>Eukaryota</taxon>
        <taxon>Metazoa</taxon>
        <taxon>Cnidaria</taxon>
        <taxon>Anthozoa</taxon>
        <taxon>Octocorallia</taxon>
        <taxon>Malacalcyonacea</taxon>
        <taxon>Plexauridae</taxon>
        <taxon>Paramuricea</taxon>
    </lineage>
</organism>
<dbReference type="CDD" id="cd16462">
    <property type="entry name" value="RING-H2_Pep3p-like"/>
    <property type="match status" value="1"/>
</dbReference>
<dbReference type="EMBL" id="CACRXK020015027">
    <property type="protein sequence ID" value="CAB4027801.1"/>
    <property type="molecule type" value="Genomic_DNA"/>
</dbReference>
<dbReference type="GO" id="GO:0007040">
    <property type="term" value="P:lysosome organization"/>
    <property type="evidence" value="ECO:0007669"/>
    <property type="project" value="TreeGrafter"/>
</dbReference>
<dbReference type="GO" id="GO:0007032">
    <property type="term" value="P:endosome organization"/>
    <property type="evidence" value="ECO:0007669"/>
    <property type="project" value="TreeGrafter"/>
</dbReference>
<dbReference type="InterPro" id="IPR058919">
    <property type="entry name" value="Pep3/Vps18_RING_C"/>
</dbReference>
<dbReference type="GO" id="GO:0048284">
    <property type="term" value="P:organelle fusion"/>
    <property type="evidence" value="ECO:0007669"/>
    <property type="project" value="TreeGrafter"/>
</dbReference>
<sequence>MQFLNDFQQIKIEDILPFFPDFVTIDHFKDAICSSLEEYNQHINELKTEMQEATESAENIRQDIHEMKNRYGVVEADKKCVSCSFPLLTRAFYIFPCHHAFHADCLVDEVLPHLKGKQRKKLEQLKKKLYRMDDPSPRPGSRNRENDPRIMPEDSFEKLKADQDELVASECVLCGEYMIRSIDQPFITPEEYDDVIKSWE</sequence>
<comment type="subcellular location">
    <subcellularLocation>
        <location evidence="1">Late endosome membrane</location>
        <topology evidence="1">Peripheral membrane protein</topology>
        <orientation evidence="1">Cytoplasmic side</orientation>
    </subcellularLocation>
</comment>
<evidence type="ECO:0000259" key="5">
    <source>
        <dbReference type="Pfam" id="PF26148"/>
    </source>
</evidence>
<keyword evidence="7" id="KW-1185">Reference proteome</keyword>
<dbReference type="PANTHER" id="PTHR23323:SF26">
    <property type="entry name" value="VACUOLAR PROTEIN SORTING-ASSOCIATED PROTEIN 18 HOMOLOG"/>
    <property type="match status" value="1"/>
</dbReference>
<keyword evidence="3" id="KW-0863">Zinc-finger</keyword>
<dbReference type="Pfam" id="PF26148">
    <property type="entry name" value="VPS18_RING_C"/>
    <property type="match status" value="1"/>
</dbReference>
<dbReference type="SUPFAM" id="SSF57850">
    <property type="entry name" value="RING/U-box"/>
    <property type="match status" value="1"/>
</dbReference>
<keyword evidence="2" id="KW-0479">Metal-binding</keyword>
<dbReference type="GO" id="GO:0006904">
    <property type="term" value="P:vesicle docking involved in exocytosis"/>
    <property type="evidence" value="ECO:0007669"/>
    <property type="project" value="TreeGrafter"/>
</dbReference>
<protein>
    <submittedName>
        <fullName evidence="6">Vacuolar sorting-associated 18 homolog</fullName>
    </submittedName>
</protein>
<evidence type="ECO:0000256" key="1">
    <source>
        <dbReference type="ARBA" id="ARBA00004492"/>
    </source>
</evidence>
<keyword evidence="4" id="KW-0862">Zinc</keyword>
<comment type="caution">
    <text evidence="6">The sequence shown here is derived from an EMBL/GenBank/DDBJ whole genome shotgun (WGS) entry which is preliminary data.</text>
</comment>
<accession>A0A7D9LCG1</accession>
<dbReference type="GO" id="GO:0030897">
    <property type="term" value="C:HOPS complex"/>
    <property type="evidence" value="ECO:0007669"/>
    <property type="project" value="TreeGrafter"/>
</dbReference>
<proteinExistence type="predicted"/>
<evidence type="ECO:0000256" key="3">
    <source>
        <dbReference type="ARBA" id="ARBA00022771"/>
    </source>
</evidence>
<dbReference type="AlphaFoldDB" id="A0A7D9LCG1"/>
<reference evidence="6" key="1">
    <citation type="submission" date="2020-04" db="EMBL/GenBank/DDBJ databases">
        <authorList>
            <person name="Alioto T."/>
            <person name="Alioto T."/>
            <person name="Gomez Garrido J."/>
        </authorList>
    </citation>
    <scope>NUCLEOTIDE SEQUENCE</scope>
    <source>
        <strain evidence="6">A484AB</strain>
    </source>
</reference>
<dbReference type="GO" id="GO:0008333">
    <property type="term" value="P:endosome to lysosome transport"/>
    <property type="evidence" value="ECO:0007669"/>
    <property type="project" value="TreeGrafter"/>
</dbReference>
<dbReference type="PANTHER" id="PTHR23323">
    <property type="entry name" value="VACUOLAR PROTEIN SORTING-ASSOCIATED PROTEIN"/>
    <property type="match status" value="1"/>
</dbReference>
<evidence type="ECO:0000256" key="4">
    <source>
        <dbReference type="ARBA" id="ARBA00022833"/>
    </source>
</evidence>
<evidence type="ECO:0000313" key="6">
    <source>
        <dbReference type="EMBL" id="CAB4027801.1"/>
    </source>
</evidence>
<evidence type="ECO:0000313" key="7">
    <source>
        <dbReference type="Proteomes" id="UP001152795"/>
    </source>
</evidence>
<name>A0A7D9LCG1_PARCT</name>